<organism evidence="1 2">
    <name type="scientific">Streptomyces johnsoniae</name>
    <dbReference type="NCBI Taxonomy" id="3075532"/>
    <lineage>
        <taxon>Bacteria</taxon>
        <taxon>Bacillati</taxon>
        <taxon>Actinomycetota</taxon>
        <taxon>Actinomycetes</taxon>
        <taxon>Kitasatosporales</taxon>
        <taxon>Streptomycetaceae</taxon>
        <taxon>Streptomyces</taxon>
    </lineage>
</organism>
<proteinExistence type="predicted"/>
<keyword evidence="2" id="KW-1185">Reference proteome</keyword>
<dbReference type="RefSeq" id="WP_311617486.1">
    <property type="nucleotide sequence ID" value="NZ_JAVREV010000005.1"/>
</dbReference>
<reference evidence="2" key="1">
    <citation type="submission" date="2023-07" db="EMBL/GenBank/DDBJ databases">
        <title>30 novel species of actinomycetes from the DSMZ collection.</title>
        <authorList>
            <person name="Nouioui I."/>
        </authorList>
    </citation>
    <scope>NUCLEOTIDE SEQUENCE [LARGE SCALE GENOMIC DNA]</scope>
    <source>
        <strain evidence="2">DSM 41886</strain>
    </source>
</reference>
<dbReference type="EMBL" id="JAVREV010000005">
    <property type="protein sequence ID" value="MDT0443104.1"/>
    <property type="molecule type" value="Genomic_DNA"/>
</dbReference>
<gene>
    <name evidence="1" type="ORF">RM779_10925</name>
</gene>
<dbReference type="Proteomes" id="UP001183615">
    <property type="component" value="Unassembled WGS sequence"/>
</dbReference>
<name>A0ABU2S3U4_9ACTN</name>
<comment type="caution">
    <text evidence="1">The sequence shown here is derived from an EMBL/GenBank/DDBJ whole genome shotgun (WGS) entry which is preliminary data.</text>
</comment>
<evidence type="ECO:0000313" key="1">
    <source>
        <dbReference type="EMBL" id="MDT0443104.1"/>
    </source>
</evidence>
<evidence type="ECO:0000313" key="2">
    <source>
        <dbReference type="Proteomes" id="UP001183615"/>
    </source>
</evidence>
<accession>A0ABU2S3U4</accession>
<protein>
    <submittedName>
        <fullName evidence="1">Uncharacterized protein</fullName>
    </submittedName>
</protein>
<sequence length="80" mass="9365">MTLSDFPRDLVRDQRDWNRTYAALAEAGPVRQTPLRRRLIRLSARLAYHPFWNADRPSATPAELRHQVRVQERREGGRAA</sequence>